<keyword evidence="1" id="KW-0732">Signal</keyword>
<reference evidence="2" key="1">
    <citation type="submission" date="2021-01" db="EMBL/GenBank/DDBJ databases">
        <authorList>
            <person name="Corre E."/>
            <person name="Pelletier E."/>
            <person name="Niang G."/>
            <person name="Scheremetjew M."/>
            <person name="Finn R."/>
            <person name="Kale V."/>
            <person name="Holt S."/>
            <person name="Cochrane G."/>
            <person name="Meng A."/>
            <person name="Brown T."/>
            <person name="Cohen L."/>
        </authorList>
    </citation>
    <scope>NUCLEOTIDE SEQUENCE</scope>
    <source>
        <strain evidence="2">DIVA3 518/3/11/1/6</strain>
    </source>
</reference>
<feature type="chain" id="PRO_5030773187" evidence="1">
    <location>
        <begin position="19"/>
        <end position="205"/>
    </location>
</feature>
<protein>
    <submittedName>
        <fullName evidence="2">Uncharacterized protein</fullName>
    </submittedName>
</protein>
<dbReference type="EMBL" id="HBKP01016796">
    <property type="protein sequence ID" value="CAE2227961.1"/>
    <property type="molecule type" value="Transcribed_RNA"/>
</dbReference>
<name>A0A7S4IFS9_9EUKA</name>
<dbReference type="AlphaFoldDB" id="A0A7S4IFS9"/>
<organism evidence="2">
    <name type="scientific">Vannella robusta</name>
    <dbReference type="NCBI Taxonomy" id="1487602"/>
    <lineage>
        <taxon>Eukaryota</taxon>
        <taxon>Amoebozoa</taxon>
        <taxon>Discosea</taxon>
        <taxon>Flabellinia</taxon>
        <taxon>Vannellidae</taxon>
        <taxon>Vannella</taxon>
    </lineage>
</organism>
<feature type="signal peptide" evidence="1">
    <location>
        <begin position="1"/>
        <end position="18"/>
    </location>
</feature>
<accession>A0A7S4IFS9</accession>
<evidence type="ECO:0000313" key="2">
    <source>
        <dbReference type="EMBL" id="CAE2227961.1"/>
    </source>
</evidence>
<gene>
    <name evidence="2" type="ORF">VSP0166_LOCUS11904</name>
</gene>
<proteinExistence type="predicted"/>
<sequence length="205" mass="22017">MGVRGWIVLVLCVSMSWCMVVDNFDVYSGGLIVSDTISPKTNTNFVTANSSNIIGNERDLGLTVCSNIGEYVYMANVGGGYCSFGASYVPSTGYLKAQWDGEDASLTLNPSGLGELDFSSYSSFNISMRSTRTVATLALYVYSGSVNEFCSSNVTIPRGFNSLYNVHIPFSTFSHGCDFAQVGAIEAIFSTQGLTYIITDGLSVF</sequence>
<evidence type="ECO:0000256" key="1">
    <source>
        <dbReference type="SAM" id="SignalP"/>
    </source>
</evidence>